<comment type="caution">
    <text evidence="7">The sequence shown here is derived from an EMBL/GenBank/DDBJ whole genome shotgun (WGS) entry which is preliminary data.</text>
</comment>
<keyword evidence="4" id="KW-0274">FAD</keyword>
<dbReference type="PANTHER" id="PTHR10961">
    <property type="entry name" value="PEROXISOMAL SARCOSINE OXIDASE"/>
    <property type="match status" value="1"/>
</dbReference>
<keyword evidence="3" id="KW-0285">Flavoprotein</keyword>
<name>A0AAV2QU19_MEGNR</name>
<dbReference type="InterPro" id="IPR036188">
    <property type="entry name" value="FAD/NAD-bd_sf"/>
</dbReference>
<dbReference type="GO" id="GO:0050031">
    <property type="term" value="F:L-pipecolate oxidase activity"/>
    <property type="evidence" value="ECO:0007669"/>
    <property type="project" value="TreeGrafter"/>
</dbReference>
<dbReference type="SUPFAM" id="SSF54373">
    <property type="entry name" value="FAD-linked reductases, C-terminal domain"/>
    <property type="match status" value="1"/>
</dbReference>
<evidence type="ECO:0000256" key="4">
    <source>
        <dbReference type="ARBA" id="ARBA00022827"/>
    </source>
</evidence>
<evidence type="ECO:0000256" key="2">
    <source>
        <dbReference type="ARBA" id="ARBA00010989"/>
    </source>
</evidence>
<sequence>MAKGFQAVGMECDVVVVGAGIIGSSAAYHLAKRGKNTVLLDQFPIPHNRGSSGGHSRIIRQANYGDPAVTPIMKAAYSKWMELQTMADTTLYRPAPLLFVADGESPESVATYKRGLESVRQCGYQPKEMTITDANAMYKTKFPNSYIAMVDPTAGVLLADKCVYTYQHLFKEHGGKILDTWPVTDIVPGSNYSSTSVEIFGPRGRIRARALVICPGAWAGNILPLIGIHLPLRVEKILVQYWRHLDSDIPEYVLVDCRTEDDLYYGLPDTDYPGYMKVCYHGGPVVDPNKRDQGDLSEVRKKMRSYISQYIPSLDPNCAIEEPCMYTITPDWDFVLDRHPVHHNIVFAAGFSGTGFKLAPVCGEALARLTCGEPLELDFSAFALNRFNTTNKVI</sequence>
<keyword evidence="8" id="KW-1185">Reference proteome</keyword>
<evidence type="ECO:0000256" key="1">
    <source>
        <dbReference type="ARBA" id="ARBA00001974"/>
    </source>
</evidence>
<feature type="non-terminal residue" evidence="7">
    <location>
        <position position="394"/>
    </location>
</feature>
<keyword evidence="5" id="KW-0560">Oxidoreductase</keyword>
<comment type="cofactor">
    <cofactor evidence="1">
        <name>FAD</name>
        <dbReference type="ChEBI" id="CHEBI:57692"/>
    </cofactor>
</comment>
<dbReference type="Pfam" id="PF01266">
    <property type="entry name" value="DAO"/>
    <property type="match status" value="1"/>
</dbReference>
<dbReference type="InterPro" id="IPR045170">
    <property type="entry name" value="MTOX"/>
</dbReference>
<organism evidence="7 8">
    <name type="scientific">Meganyctiphanes norvegica</name>
    <name type="common">Northern krill</name>
    <name type="synonym">Thysanopoda norvegica</name>
    <dbReference type="NCBI Taxonomy" id="48144"/>
    <lineage>
        <taxon>Eukaryota</taxon>
        <taxon>Metazoa</taxon>
        <taxon>Ecdysozoa</taxon>
        <taxon>Arthropoda</taxon>
        <taxon>Crustacea</taxon>
        <taxon>Multicrustacea</taxon>
        <taxon>Malacostraca</taxon>
        <taxon>Eumalacostraca</taxon>
        <taxon>Eucarida</taxon>
        <taxon>Euphausiacea</taxon>
        <taxon>Euphausiidae</taxon>
        <taxon>Meganyctiphanes</taxon>
    </lineage>
</organism>
<dbReference type="Gene3D" id="3.30.9.10">
    <property type="entry name" value="D-Amino Acid Oxidase, subunit A, domain 2"/>
    <property type="match status" value="1"/>
</dbReference>
<dbReference type="GO" id="GO:0008115">
    <property type="term" value="F:sarcosine oxidase activity"/>
    <property type="evidence" value="ECO:0007669"/>
    <property type="project" value="TreeGrafter"/>
</dbReference>
<evidence type="ECO:0000313" key="8">
    <source>
        <dbReference type="Proteomes" id="UP001497623"/>
    </source>
</evidence>
<dbReference type="GO" id="GO:0033514">
    <property type="term" value="P:L-lysine catabolic process to acetyl-CoA via L-pipecolate"/>
    <property type="evidence" value="ECO:0007669"/>
    <property type="project" value="TreeGrafter"/>
</dbReference>
<dbReference type="Proteomes" id="UP001497623">
    <property type="component" value="Unassembled WGS sequence"/>
</dbReference>
<evidence type="ECO:0000259" key="6">
    <source>
        <dbReference type="Pfam" id="PF01266"/>
    </source>
</evidence>
<protein>
    <recommendedName>
        <fullName evidence="6">FAD dependent oxidoreductase domain-containing protein</fullName>
    </recommendedName>
</protein>
<comment type="similarity">
    <text evidence="2">Belongs to the MSOX/MTOX family.</text>
</comment>
<evidence type="ECO:0000256" key="5">
    <source>
        <dbReference type="ARBA" id="ARBA00023002"/>
    </source>
</evidence>
<feature type="domain" description="FAD dependent oxidoreductase" evidence="6">
    <location>
        <begin position="13"/>
        <end position="369"/>
    </location>
</feature>
<dbReference type="InterPro" id="IPR006076">
    <property type="entry name" value="FAD-dep_OxRdtase"/>
</dbReference>
<gene>
    <name evidence="7" type="ORF">MNOR_LOCUS16343</name>
</gene>
<dbReference type="PANTHER" id="PTHR10961:SF46">
    <property type="entry name" value="PEROXISOMAL SARCOSINE OXIDASE"/>
    <property type="match status" value="1"/>
</dbReference>
<evidence type="ECO:0000313" key="7">
    <source>
        <dbReference type="EMBL" id="CAL4098866.1"/>
    </source>
</evidence>
<reference evidence="7 8" key="1">
    <citation type="submission" date="2024-05" db="EMBL/GenBank/DDBJ databases">
        <authorList>
            <person name="Wallberg A."/>
        </authorList>
    </citation>
    <scope>NUCLEOTIDE SEQUENCE [LARGE SCALE GENOMIC DNA]</scope>
</reference>
<dbReference type="Gene3D" id="3.50.50.60">
    <property type="entry name" value="FAD/NAD(P)-binding domain"/>
    <property type="match status" value="1"/>
</dbReference>
<dbReference type="EMBL" id="CAXKWB010010678">
    <property type="protein sequence ID" value="CAL4098866.1"/>
    <property type="molecule type" value="Genomic_DNA"/>
</dbReference>
<dbReference type="GO" id="GO:0050660">
    <property type="term" value="F:flavin adenine dinucleotide binding"/>
    <property type="evidence" value="ECO:0007669"/>
    <property type="project" value="InterPro"/>
</dbReference>
<proteinExistence type="inferred from homology"/>
<accession>A0AAV2QU19</accession>
<evidence type="ECO:0000256" key="3">
    <source>
        <dbReference type="ARBA" id="ARBA00022630"/>
    </source>
</evidence>
<dbReference type="AlphaFoldDB" id="A0AAV2QU19"/>
<dbReference type="SUPFAM" id="SSF51905">
    <property type="entry name" value="FAD/NAD(P)-binding domain"/>
    <property type="match status" value="1"/>
</dbReference>
<dbReference type="GO" id="GO:0005777">
    <property type="term" value="C:peroxisome"/>
    <property type="evidence" value="ECO:0007669"/>
    <property type="project" value="TreeGrafter"/>
</dbReference>